<protein>
    <submittedName>
        <fullName evidence="1">Uncharacterized protein</fullName>
    </submittedName>
</protein>
<evidence type="ECO:0000313" key="1">
    <source>
        <dbReference type="EMBL" id="KAL5104434.1"/>
    </source>
</evidence>
<organism evidence="1 2">
    <name type="scientific">Taenia crassiceps</name>
    <dbReference type="NCBI Taxonomy" id="6207"/>
    <lineage>
        <taxon>Eukaryota</taxon>
        <taxon>Metazoa</taxon>
        <taxon>Spiralia</taxon>
        <taxon>Lophotrochozoa</taxon>
        <taxon>Platyhelminthes</taxon>
        <taxon>Cestoda</taxon>
        <taxon>Eucestoda</taxon>
        <taxon>Cyclophyllidea</taxon>
        <taxon>Taeniidae</taxon>
        <taxon>Taenia</taxon>
    </lineage>
</organism>
<reference evidence="1 2" key="1">
    <citation type="journal article" date="2022" name="Front. Cell. Infect. Microbiol.">
        <title>The Genomes of Two Strains of Taenia crassiceps the Animal Model for the Study of Human Cysticercosis.</title>
        <authorList>
            <person name="Bobes R.J."/>
            <person name="Estrada K."/>
            <person name="Rios-Valencia D.G."/>
            <person name="Calderon-Gallegos A."/>
            <person name="de la Torre P."/>
            <person name="Carrero J.C."/>
            <person name="Sanchez-Flores A."/>
            <person name="Laclette J.P."/>
        </authorList>
    </citation>
    <scope>NUCLEOTIDE SEQUENCE [LARGE SCALE GENOMIC DNA]</scope>
    <source>
        <strain evidence="1">WFUcys</strain>
    </source>
</reference>
<keyword evidence="2" id="KW-1185">Reference proteome</keyword>
<gene>
    <name evidence="1" type="ORF">TcWFU_003342</name>
</gene>
<dbReference type="Proteomes" id="UP001651158">
    <property type="component" value="Unassembled WGS sequence"/>
</dbReference>
<name>A0ABR4Q493_9CEST</name>
<comment type="caution">
    <text evidence="1">The sequence shown here is derived from an EMBL/GenBank/DDBJ whole genome shotgun (WGS) entry which is preliminary data.</text>
</comment>
<dbReference type="EMBL" id="JAKROA010000012">
    <property type="protein sequence ID" value="KAL5104434.1"/>
    <property type="molecule type" value="Genomic_DNA"/>
</dbReference>
<accession>A0ABR4Q493</accession>
<sequence>MLYRKGLPGERFCRFCHYGMRWSNWECGYTVGLCYGGLECCHVVSISELYLEIDVTAGTMIGQLRWVK</sequence>
<proteinExistence type="predicted"/>
<evidence type="ECO:0000313" key="2">
    <source>
        <dbReference type="Proteomes" id="UP001651158"/>
    </source>
</evidence>